<dbReference type="InterPro" id="IPR011701">
    <property type="entry name" value="MFS"/>
</dbReference>
<dbReference type="OrthoDB" id="8520784at2"/>
<dbReference type="PANTHER" id="PTHR43129">
    <property type="entry name" value="FOSMIDOMYCIN RESISTANCE PROTEIN"/>
    <property type="match status" value="1"/>
</dbReference>
<dbReference type="GO" id="GO:0022857">
    <property type="term" value="F:transmembrane transporter activity"/>
    <property type="evidence" value="ECO:0007669"/>
    <property type="project" value="InterPro"/>
</dbReference>
<keyword evidence="2 4" id="KW-1133">Transmembrane helix</keyword>
<evidence type="ECO:0000256" key="2">
    <source>
        <dbReference type="ARBA" id="ARBA00022989"/>
    </source>
</evidence>
<dbReference type="InterPro" id="IPR036259">
    <property type="entry name" value="MFS_trans_sf"/>
</dbReference>
<feature type="transmembrane region" description="Helical" evidence="4">
    <location>
        <begin position="80"/>
        <end position="96"/>
    </location>
</feature>
<comment type="caution">
    <text evidence="6">The sequence shown here is derived from an EMBL/GenBank/DDBJ whole genome shotgun (WGS) entry which is preliminary data.</text>
</comment>
<feature type="transmembrane region" description="Helical" evidence="4">
    <location>
        <begin position="221"/>
        <end position="245"/>
    </location>
</feature>
<feature type="transmembrane region" description="Helical" evidence="4">
    <location>
        <begin position="140"/>
        <end position="161"/>
    </location>
</feature>
<dbReference type="PROSITE" id="PS50850">
    <property type="entry name" value="MFS"/>
    <property type="match status" value="1"/>
</dbReference>
<feature type="transmembrane region" description="Helical" evidence="4">
    <location>
        <begin position="12"/>
        <end position="33"/>
    </location>
</feature>
<feature type="transmembrane region" description="Helical" evidence="4">
    <location>
        <begin position="102"/>
        <end position="119"/>
    </location>
</feature>
<protein>
    <submittedName>
        <fullName evidence="6">MFS transporter</fullName>
    </submittedName>
</protein>
<evidence type="ECO:0000259" key="5">
    <source>
        <dbReference type="PROSITE" id="PS50850"/>
    </source>
</evidence>
<evidence type="ECO:0000256" key="3">
    <source>
        <dbReference type="ARBA" id="ARBA00023136"/>
    </source>
</evidence>
<feature type="transmembrane region" description="Helical" evidence="4">
    <location>
        <begin position="53"/>
        <end position="73"/>
    </location>
</feature>
<evidence type="ECO:0000256" key="1">
    <source>
        <dbReference type="ARBA" id="ARBA00022692"/>
    </source>
</evidence>
<feature type="domain" description="Major facilitator superfamily (MFS) profile" evidence="5">
    <location>
        <begin position="15"/>
        <end position="408"/>
    </location>
</feature>
<evidence type="ECO:0000313" key="7">
    <source>
        <dbReference type="Proteomes" id="UP000197528"/>
    </source>
</evidence>
<evidence type="ECO:0000313" key="6">
    <source>
        <dbReference type="EMBL" id="OWS70807.1"/>
    </source>
</evidence>
<keyword evidence="3 4" id="KW-0472">Membrane</keyword>
<proteinExistence type="predicted"/>
<accession>A0A254Q7D0</accession>
<keyword evidence="1 4" id="KW-0812">Transmembrane</keyword>
<dbReference type="Gene3D" id="1.20.1250.20">
    <property type="entry name" value="MFS general substrate transporter like domains"/>
    <property type="match status" value="1"/>
</dbReference>
<keyword evidence="7" id="KW-1185">Reference proteome</keyword>
<dbReference type="GO" id="GO:0005886">
    <property type="term" value="C:plasma membrane"/>
    <property type="evidence" value="ECO:0007669"/>
    <property type="project" value="TreeGrafter"/>
</dbReference>
<dbReference type="SUPFAM" id="SSF103473">
    <property type="entry name" value="MFS general substrate transporter"/>
    <property type="match status" value="1"/>
</dbReference>
<feature type="transmembrane region" description="Helical" evidence="4">
    <location>
        <begin position="294"/>
        <end position="311"/>
    </location>
</feature>
<dbReference type="InterPro" id="IPR020846">
    <property type="entry name" value="MFS_dom"/>
</dbReference>
<organism evidence="6 7">
    <name type="scientific">Polynucleobacter campilacus</name>
    <dbReference type="NCBI Taxonomy" id="1743163"/>
    <lineage>
        <taxon>Bacteria</taxon>
        <taxon>Pseudomonadati</taxon>
        <taxon>Pseudomonadota</taxon>
        <taxon>Betaproteobacteria</taxon>
        <taxon>Burkholderiales</taxon>
        <taxon>Burkholderiaceae</taxon>
        <taxon>Polynucleobacter</taxon>
    </lineage>
</organism>
<feature type="transmembrane region" description="Helical" evidence="4">
    <location>
        <begin position="383"/>
        <end position="401"/>
    </location>
</feature>
<evidence type="ECO:0000256" key="4">
    <source>
        <dbReference type="SAM" id="Phobius"/>
    </source>
</evidence>
<dbReference type="EMBL" id="NGUP01000001">
    <property type="protein sequence ID" value="OWS70807.1"/>
    <property type="molecule type" value="Genomic_DNA"/>
</dbReference>
<sequence>MTVALTSRRASDVRVIGLISLAHGSSHFFHLILPPMFPWLKDAFALSYAELGLLMSVFFVVSCIAQAASGFLVDRIGARPVLFGGIGLFVLAALVYSQSNGYAMLLAGAVIAGCGNGIFHPVDYTLINHKVSPPNLPYAYSMHGVTGYLGWAAAPAFMVGIAQLTDWRIAFLAAAFLEVSILVILWLNKNYLLDNVQERHENTHASNHASNPGFTQESPFAFLKLTAVWLCWIFFFFSMASTSSLQSFAPSALFNIYEVPLDVGSYYITLLALGSAAGVLFGGYLAAKLQAPELIVTSCLSVTIVMSLLLGTGFIPVGLIPFLFIGLGFGYGLVAPSRDLLVKTVTPKGVAGRVYGIVYSGIDLGAAVGPFIFGLFMDAGLPKALFLGIVLFQLMIIPTVFKVSTGVKKASI</sequence>
<dbReference type="Pfam" id="PF07690">
    <property type="entry name" value="MFS_1"/>
    <property type="match status" value="1"/>
</dbReference>
<dbReference type="RefSeq" id="WP_088524519.1">
    <property type="nucleotide sequence ID" value="NZ_NGUP01000001.1"/>
</dbReference>
<dbReference type="Proteomes" id="UP000197528">
    <property type="component" value="Unassembled WGS sequence"/>
</dbReference>
<reference evidence="6 7" key="1">
    <citation type="submission" date="2017-05" db="EMBL/GenBank/DDBJ databases">
        <title>Genome of Polynucleobacter sp. MWH-Feld-100.</title>
        <authorList>
            <person name="Hahn M.W."/>
        </authorList>
    </citation>
    <scope>NUCLEOTIDE SEQUENCE [LARGE SCALE GENOMIC DNA]</scope>
    <source>
        <strain evidence="6 7">MWH-Feld-100</strain>
    </source>
</reference>
<feature type="transmembrane region" description="Helical" evidence="4">
    <location>
        <begin position="354"/>
        <end position="377"/>
    </location>
</feature>
<dbReference type="PANTHER" id="PTHR43129:SF1">
    <property type="entry name" value="FOSMIDOMYCIN RESISTANCE PROTEIN"/>
    <property type="match status" value="1"/>
</dbReference>
<feature type="transmembrane region" description="Helical" evidence="4">
    <location>
        <begin position="317"/>
        <end position="334"/>
    </location>
</feature>
<gene>
    <name evidence="6" type="ORF">CBI31_00730</name>
</gene>
<feature type="transmembrane region" description="Helical" evidence="4">
    <location>
        <begin position="167"/>
        <end position="187"/>
    </location>
</feature>
<feature type="transmembrane region" description="Helical" evidence="4">
    <location>
        <begin position="265"/>
        <end position="287"/>
    </location>
</feature>
<dbReference type="AlphaFoldDB" id="A0A254Q7D0"/>
<name>A0A254Q7D0_9BURK</name>